<keyword evidence="1" id="KW-0732">Signal</keyword>
<dbReference type="EMBL" id="SJPQ01000003">
    <property type="protein sequence ID" value="TWT87654.1"/>
    <property type="molecule type" value="Genomic_DNA"/>
</dbReference>
<evidence type="ECO:0000256" key="1">
    <source>
        <dbReference type="SAM" id="SignalP"/>
    </source>
</evidence>
<reference evidence="2 3" key="1">
    <citation type="submission" date="2019-02" db="EMBL/GenBank/DDBJ databases">
        <title>Deep-cultivation of Planctomycetes and their phenomic and genomic characterization uncovers novel biology.</title>
        <authorList>
            <person name="Wiegand S."/>
            <person name="Jogler M."/>
            <person name="Boedeker C."/>
            <person name="Pinto D."/>
            <person name="Vollmers J."/>
            <person name="Rivas-Marin E."/>
            <person name="Kohn T."/>
            <person name="Peeters S.H."/>
            <person name="Heuer A."/>
            <person name="Rast P."/>
            <person name="Oberbeckmann S."/>
            <person name="Bunk B."/>
            <person name="Jeske O."/>
            <person name="Meyerdierks A."/>
            <person name="Storesund J.E."/>
            <person name="Kallscheuer N."/>
            <person name="Luecker S."/>
            <person name="Lage O.M."/>
            <person name="Pohl T."/>
            <person name="Merkel B.J."/>
            <person name="Hornburger P."/>
            <person name="Mueller R.-W."/>
            <person name="Bruemmer F."/>
            <person name="Labrenz M."/>
            <person name="Spormann A.M."/>
            <person name="Op Den Camp H."/>
            <person name="Overmann J."/>
            <person name="Amann R."/>
            <person name="Jetten M.S.M."/>
            <person name="Mascher T."/>
            <person name="Medema M.H."/>
            <person name="Devos D.P."/>
            <person name="Kaster A.-K."/>
            <person name="Ovreas L."/>
            <person name="Rohde M."/>
            <person name="Galperin M.Y."/>
            <person name="Jogler C."/>
        </authorList>
    </citation>
    <scope>NUCLEOTIDE SEQUENCE [LARGE SCALE GENOMIC DNA]</scope>
    <source>
        <strain evidence="2 3">Mal64</strain>
    </source>
</reference>
<feature type="chain" id="PRO_5022934915" description="Secreted protein" evidence="1">
    <location>
        <begin position="24"/>
        <end position="178"/>
    </location>
</feature>
<accession>A0A5C5ZJS0</accession>
<gene>
    <name evidence="2" type="ORF">Mal64_31960</name>
</gene>
<feature type="signal peptide" evidence="1">
    <location>
        <begin position="1"/>
        <end position="23"/>
    </location>
</feature>
<evidence type="ECO:0000313" key="2">
    <source>
        <dbReference type="EMBL" id="TWT87654.1"/>
    </source>
</evidence>
<dbReference type="Proteomes" id="UP000315440">
    <property type="component" value="Unassembled WGS sequence"/>
</dbReference>
<evidence type="ECO:0000313" key="3">
    <source>
        <dbReference type="Proteomes" id="UP000315440"/>
    </source>
</evidence>
<comment type="caution">
    <text evidence="2">The sequence shown here is derived from an EMBL/GenBank/DDBJ whole genome shotgun (WGS) entry which is preliminary data.</text>
</comment>
<sequence length="178" mass="18049" precursor="true">MIRCMAVLIGFVLSTTCCGVVHAQLSASALFCVDVEAALSILPPTVSVISLTHDGTANDQSLGNTLWPCLVNDADGAVVTFSTLTGFSHQTLPLVARDVELTLTIDSADGGAGWSVTTGTDQTDVSAVVPDVVATVQAESTGPGSATFDLEVAFVTGSLATLVPGTYCVTVVGTITAN</sequence>
<keyword evidence="3" id="KW-1185">Reference proteome</keyword>
<organism evidence="2 3">
    <name type="scientific">Pseudobythopirellula maris</name>
    <dbReference type="NCBI Taxonomy" id="2527991"/>
    <lineage>
        <taxon>Bacteria</taxon>
        <taxon>Pseudomonadati</taxon>
        <taxon>Planctomycetota</taxon>
        <taxon>Planctomycetia</taxon>
        <taxon>Pirellulales</taxon>
        <taxon>Lacipirellulaceae</taxon>
        <taxon>Pseudobythopirellula</taxon>
    </lineage>
</organism>
<name>A0A5C5ZJS0_9BACT</name>
<evidence type="ECO:0008006" key="4">
    <source>
        <dbReference type="Google" id="ProtNLM"/>
    </source>
</evidence>
<proteinExistence type="predicted"/>
<protein>
    <recommendedName>
        <fullName evidence="4">Secreted protein</fullName>
    </recommendedName>
</protein>
<dbReference type="AlphaFoldDB" id="A0A5C5ZJS0"/>